<dbReference type="AlphaFoldDB" id="A0A7G9GCB1"/>
<dbReference type="GO" id="GO:0008747">
    <property type="term" value="F:N-acetylneuraminate lyase activity"/>
    <property type="evidence" value="ECO:0007669"/>
    <property type="project" value="TreeGrafter"/>
</dbReference>
<keyword evidence="3" id="KW-1185">Reference proteome</keyword>
<dbReference type="CDD" id="cd00408">
    <property type="entry name" value="DHDPS-like"/>
    <property type="match status" value="1"/>
</dbReference>
<dbReference type="Proteomes" id="UP000515860">
    <property type="component" value="Chromosome"/>
</dbReference>
<proteinExistence type="predicted"/>
<evidence type="ECO:0000313" key="2">
    <source>
        <dbReference type="EMBL" id="QNM08443.1"/>
    </source>
</evidence>
<dbReference type="KEGG" id="whj:H9Q79_16505"/>
<sequence length="306" mass="35040">MKRYPRGIMATACIPWTEDYCFDEQMFRQEVDLLCDNGLKNIYLYGTAGEGYSVSNTQYLEIVKAFYEETRCRQGVRPMVGVISLSPDEILRRIDCAAAAGIRDFQISFPAWGAVGDSEALTFLHYICDRFPELSFMHYNNGLRSRKKLGGKDYERICREIPNLVAVKHTAATVYEILDLMERDLPLQIFFLEEAYGYASLTGEASLLISLGNINYRRTQEYYQAGVEQDTGKVIRLAGEFHRCLELVGRLPAGKMDGAYDKLFVKFSLPDFPQRLYPPYEGISDEEYEIFRAEVAAALPHWLEEI</sequence>
<organism evidence="2 3">
    <name type="scientific">Wansuia hejianensis</name>
    <dbReference type="NCBI Taxonomy" id="2763667"/>
    <lineage>
        <taxon>Bacteria</taxon>
        <taxon>Bacillati</taxon>
        <taxon>Bacillota</taxon>
        <taxon>Clostridia</taxon>
        <taxon>Lachnospirales</taxon>
        <taxon>Lachnospiraceae</taxon>
        <taxon>Wansuia</taxon>
    </lineage>
</organism>
<name>A0A7G9GCB1_9FIRM</name>
<dbReference type="GO" id="GO:0005829">
    <property type="term" value="C:cytosol"/>
    <property type="evidence" value="ECO:0007669"/>
    <property type="project" value="TreeGrafter"/>
</dbReference>
<dbReference type="InterPro" id="IPR013785">
    <property type="entry name" value="Aldolase_TIM"/>
</dbReference>
<evidence type="ECO:0000256" key="1">
    <source>
        <dbReference type="ARBA" id="ARBA00023239"/>
    </source>
</evidence>
<dbReference type="RefSeq" id="WP_118644799.1">
    <property type="nucleotide sequence ID" value="NZ_CP060635.1"/>
</dbReference>
<dbReference type="PANTHER" id="PTHR42849">
    <property type="entry name" value="N-ACETYLNEURAMINATE LYASE"/>
    <property type="match status" value="1"/>
</dbReference>
<dbReference type="EMBL" id="CP060635">
    <property type="protein sequence ID" value="QNM08443.1"/>
    <property type="molecule type" value="Genomic_DNA"/>
</dbReference>
<dbReference type="InterPro" id="IPR002220">
    <property type="entry name" value="DapA-like"/>
</dbReference>
<dbReference type="SMART" id="SM01130">
    <property type="entry name" value="DHDPS"/>
    <property type="match status" value="1"/>
</dbReference>
<dbReference type="PANTHER" id="PTHR42849:SF1">
    <property type="entry name" value="N-ACETYLNEURAMINATE LYASE"/>
    <property type="match status" value="1"/>
</dbReference>
<dbReference type="Gene3D" id="3.20.20.70">
    <property type="entry name" value="Aldolase class I"/>
    <property type="match status" value="1"/>
</dbReference>
<keyword evidence="1" id="KW-0456">Lyase</keyword>
<protein>
    <submittedName>
        <fullName evidence="2">Dihydrodipicolinate synthase family protein</fullName>
    </submittedName>
</protein>
<accession>A0A7G9GCB1</accession>
<reference evidence="2 3" key="1">
    <citation type="submission" date="2020-08" db="EMBL/GenBank/DDBJ databases">
        <authorList>
            <person name="Liu C."/>
            <person name="Sun Q."/>
        </authorList>
    </citation>
    <scope>NUCLEOTIDE SEQUENCE [LARGE SCALE GENOMIC DNA]</scope>
    <source>
        <strain evidence="2 3">NSJ-29</strain>
    </source>
</reference>
<evidence type="ECO:0000313" key="3">
    <source>
        <dbReference type="Proteomes" id="UP000515860"/>
    </source>
</evidence>
<dbReference type="GO" id="GO:0019262">
    <property type="term" value="P:N-acetylneuraminate catabolic process"/>
    <property type="evidence" value="ECO:0007669"/>
    <property type="project" value="TreeGrafter"/>
</dbReference>
<dbReference type="SUPFAM" id="SSF51569">
    <property type="entry name" value="Aldolase"/>
    <property type="match status" value="1"/>
</dbReference>
<dbReference type="Pfam" id="PF00701">
    <property type="entry name" value="DHDPS"/>
    <property type="match status" value="1"/>
</dbReference>
<gene>
    <name evidence="2" type="ORF">H9Q79_16505</name>
</gene>